<dbReference type="Proteomes" id="UP001205998">
    <property type="component" value="Unassembled WGS sequence"/>
</dbReference>
<dbReference type="InterPro" id="IPR015667">
    <property type="entry name" value="Telethonin"/>
</dbReference>
<keyword evidence="2" id="KW-1185">Reference proteome</keyword>
<dbReference type="GO" id="GO:0030241">
    <property type="term" value="P:skeletal muscle myosin thick filament assembly"/>
    <property type="evidence" value="ECO:0007669"/>
    <property type="project" value="TreeGrafter"/>
</dbReference>
<sequence>MHCLNQTPGSLLVNSYSDVKEVDESKKESYEANWLDLVMETRPEFKDTLSERDSARKESYERKRVRHFVVRRFLNQTYRVGEDGTKLREYHLPYQKSVLPIQIFVPRNLSTPSDTRELSPGDTEKTWSQKKVLWPGGEDAIQPESGEFRFRTLVSPARDLARDFQRT</sequence>
<dbReference type="PANTHER" id="PTHR15143">
    <property type="entry name" value="TELETHONIN"/>
    <property type="match status" value="1"/>
</dbReference>
<name>A0AAD5A9A4_SILAS</name>
<dbReference type="GO" id="GO:0030018">
    <property type="term" value="C:Z disc"/>
    <property type="evidence" value="ECO:0007669"/>
    <property type="project" value="TreeGrafter"/>
</dbReference>
<dbReference type="AlphaFoldDB" id="A0AAD5A9A4"/>
<dbReference type="GO" id="GO:0060048">
    <property type="term" value="P:cardiac muscle contraction"/>
    <property type="evidence" value="ECO:0007669"/>
    <property type="project" value="TreeGrafter"/>
</dbReference>
<accession>A0AAD5A9A4</accession>
<dbReference type="GO" id="GO:0030240">
    <property type="term" value="P:skeletal muscle thin filament assembly"/>
    <property type="evidence" value="ECO:0007669"/>
    <property type="project" value="TreeGrafter"/>
</dbReference>
<protein>
    <submittedName>
        <fullName evidence="1">Telethonin-like isoform X1</fullName>
    </submittedName>
</protein>
<organism evidence="1 2">
    <name type="scientific">Silurus asotus</name>
    <name type="common">Amur catfish</name>
    <name type="synonym">Parasilurus asotus</name>
    <dbReference type="NCBI Taxonomy" id="30991"/>
    <lineage>
        <taxon>Eukaryota</taxon>
        <taxon>Metazoa</taxon>
        <taxon>Chordata</taxon>
        <taxon>Craniata</taxon>
        <taxon>Vertebrata</taxon>
        <taxon>Euteleostomi</taxon>
        <taxon>Actinopterygii</taxon>
        <taxon>Neopterygii</taxon>
        <taxon>Teleostei</taxon>
        <taxon>Ostariophysi</taxon>
        <taxon>Siluriformes</taxon>
        <taxon>Siluridae</taxon>
        <taxon>Silurus</taxon>
    </lineage>
</organism>
<proteinExistence type="predicted"/>
<dbReference type="InterPro" id="IPR023111">
    <property type="entry name" value="Titin-like_dom_sf"/>
</dbReference>
<reference evidence="1" key="1">
    <citation type="submission" date="2018-07" db="EMBL/GenBank/DDBJ databases">
        <title>Comparative genomics of catfishes provides insights into carnivory and benthic adaptation.</title>
        <authorList>
            <person name="Zhang Y."/>
            <person name="Wang D."/>
            <person name="Peng Z."/>
            <person name="Zheng S."/>
            <person name="Shao F."/>
            <person name="Tao W."/>
        </authorList>
    </citation>
    <scope>NUCLEOTIDE SEQUENCE</scope>
    <source>
        <strain evidence="1">Chongqing</strain>
    </source>
</reference>
<dbReference type="GO" id="GO:0035995">
    <property type="term" value="P:detection of muscle stretch"/>
    <property type="evidence" value="ECO:0007669"/>
    <property type="project" value="TreeGrafter"/>
</dbReference>
<dbReference type="GO" id="GO:0055008">
    <property type="term" value="P:cardiac muscle tissue morphogenesis"/>
    <property type="evidence" value="ECO:0007669"/>
    <property type="project" value="TreeGrafter"/>
</dbReference>
<gene>
    <name evidence="1" type="ORF">C0J50_0684</name>
</gene>
<dbReference type="GO" id="GO:0008307">
    <property type="term" value="F:structural constituent of muscle"/>
    <property type="evidence" value="ECO:0007669"/>
    <property type="project" value="TreeGrafter"/>
</dbReference>
<dbReference type="Pfam" id="PF09470">
    <property type="entry name" value="Telethonin"/>
    <property type="match status" value="1"/>
</dbReference>
<dbReference type="Gene3D" id="2.20.160.10">
    <property type="entry name" value="titin domain like"/>
    <property type="match status" value="1"/>
</dbReference>
<evidence type="ECO:0000313" key="1">
    <source>
        <dbReference type="EMBL" id="KAI5612016.1"/>
    </source>
</evidence>
<dbReference type="GO" id="GO:0030674">
    <property type="term" value="F:protein-macromolecule adaptor activity"/>
    <property type="evidence" value="ECO:0007669"/>
    <property type="project" value="TreeGrafter"/>
</dbReference>
<dbReference type="GO" id="GO:0003009">
    <property type="term" value="P:skeletal muscle contraction"/>
    <property type="evidence" value="ECO:0007669"/>
    <property type="project" value="TreeGrafter"/>
</dbReference>
<dbReference type="PANTHER" id="PTHR15143:SF0">
    <property type="entry name" value="TELETHONIN"/>
    <property type="match status" value="1"/>
</dbReference>
<dbReference type="GO" id="GO:0055003">
    <property type="term" value="P:cardiac myofibril assembly"/>
    <property type="evidence" value="ECO:0007669"/>
    <property type="project" value="TreeGrafter"/>
</dbReference>
<dbReference type="GO" id="GO:0031432">
    <property type="term" value="F:titin binding"/>
    <property type="evidence" value="ECO:0007669"/>
    <property type="project" value="TreeGrafter"/>
</dbReference>
<dbReference type="EMBL" id="MU564352">
    <property type="protein sequence ID" value="KAI5612016.1"/>
    <property type="molecule type" value="Genomic_DNA"/>
</dbReference>
<dbReference type="GO" id="GO:0070080">
    <property type="term" value="F:titin Z domain binding"/>
    <property type="evidence" value="ECO:0007669"/>
    <property type="project" value="TreeGrafter"/>
</dbReference>
<comment type="caution">
    <text evidence="1">The sequence shown here is derived from an EMBL/GenBank/DDBJ whole genome shotgun (WGS) entry which is preliminary data.</text>
</comment>
<dbReference type="GO" id="GO:0048769">
    <property type="term" value="P:sarcomerogenesis"/>
    <property type="evidence" value="ECO:0007669"/>
    <property type="project" value="TreeGrafter"/>
</dbReference>
<evidence type="ECO:0000313" key="2">
    <source>
        <dbReference type="Proteomes" id="UP001205998"/>
    </source>
</evidence>